<feature type="region of interest" description="Disordered" evidence="1">
    <location>
        <begin position="31"/>
        <end position="127"/>
    </location>
</feature>
<keyword evidence="3" id="KW-1185">Reference proteome</keyword>
<organism evidence="2 3">
    <name type="scientific">Colocasia esculenta</name>
    <name type="common">Wild taro</name>
    <name type="synonym">Arum esculentum</name>
    <dbReference type="NCBI Taxonomy" id="4460"/>
    <lineage>
        <taxon>Eukaryota</taxon>
        <taxon>Viridiplantae</taxon>
        <taxon>Streptophyta</taxon>
        <taxon>Embryophyta</taxon>
        <taxon>Tracheophyta</taxon>
        <taxon>Spermatophyta</taxon>
        <taxon>Magnoliopsida</taxon>
        <taxon>Liliopsida</taxon>
        <taxon>Araceae</taxon>
        <taxon>Aroideae</taxon>
        <taxon>Colocasieae</taxon>
        <taxon>Colocasia</taxon>
    </lineage>
</organism>
<name>A0A843XLS1_COLES</name>
<gene>
    <name evidence="2" type="ORF">Taro_053294</name>
</gene>
<sequence>MARPSLLSRRRDPPRYQWGRGWWVRRVKKHGGLSRHDSWHRPDQADWVSDRDRAAHRDLNHGGKEKEEEKKRKEAEEAEKRKQAEEAEKKRKEEEEEKRKTEEEEKKRKRRHISPSSLSRRVTARTRKKRQLEIYKLEDYRYYKAPKVNVSTSKPIFLSSQESTDTLPTGKKEGRRDYIAREVLGVDEKF</sequence>
<feature type="compositionally biased region" description="Basic and acidic residues" evidence="1">
    <location>
        <begin position="34"/>
        <end position="106"/>
    </location>
</feature>
<accession>A0A843XLS1</accession>
<dbReference type="Proteomes" id="UP000652761">
    <property type="component" value="Unassembled WGS sequence"/>
</dbReference>
<dbReference type="AlphaFoldDB" id="A0A843XLS1"/>
<dbReference type="EMBL" id="NMUH01009666">
    <property type="protein sequence ID" value="MQM20276.1"/>
    <property type="molecule type" value="Genomic_DNA"/>
</dbReference>
<comment type="caution">
    <text evidence="2">The sequence shown here is derived from an EMBL/GenBank/DDBJ whole genome shotgun (WGS) entry which is preliminary data.</text>
</comment>
<protein>
    <submittedName>
        <fullName evidence="2">Uncharacterized protein</fullName>
    </submittedName>
</protein>
<evidence type="ECO:0000256" key="1">
    <source>
        <dbReference type="SAM" id="MobiDB-lite"/>
    </source>
</evidence>
<proteinExistence type="predicted"/>
<evidence type="ECO:0000313" key="3">
    <source>
        <dbReference type="Proteomes" id="UP000652761"/>
    </source>
</evidence>
<reference evidence="2" key="1">
    <citation type="submission" date="2017-07" db="EMBL/GenBank/DDBJ databases">
        <title>Taro Niue Genome Assembly and Annotation.</title>
        <authorList>
            <person name="Atibalentja N."/>
            <person name="Keating K."/>
            <person name="Fields C.J."/>
        </authorList>
    </citation>
    <scope>NUCLEOTIDE SEQUENCE</scope>
    <source>
        <strain evidence="2">Niue_2</strain>
        <tissue evidence="2">Leaf</tissue>
    </source>
</reference>
<evidence type="ECO:0000313" key="2">
    <source>
        <dbReference type="EMBL" id="MQM20276.1"/>
    </source>
</evidence>